<gene>
    <name evidence="2" type="ORF">M011DRAFT_264408</name>
</gene>
<evidence type="ECO:0000313" key="3">
    <source>
        <dbReference type="Proteomes" id="UP000799440"/>
    </source>
</evidence>
<dbReference type="Proteomes" id="UP000799440">
    <property type="component" value="Unassembled WGS sequence"/>
</dbReference>
<dbReference type="EMBL" id="MU006607">
    <property type="protein sequence ID" value="KAF2742525.1"/>
    <property type="molecule type" value="Genomic_DNA"/>
</dbReference>
<organism evidence="2 3">
    <name type="scientific">Sporormia fimetaria CBS 119925</name>
    <dbReference type="NCBI Taxonomy" id="1340428"/>
    <lineage>
        <taxon>Eukaryota</taxon>
        <taxon>Fungi</taxon>
        <taxon>Dikarya</taxon>
        <taxon>Ascomycota</taxon>
        <taxon>Pezizomycotina</taxon>
        <taxon>Dothideomycetes</taxon>
        <taxon>Pleosporomycetidae</taxon>
        <taxon>Pleosporales</taxon>
        <taxon>Sporormiaceae</taxon>
        <taxon>Sporormia</taxon>
    </lineage>
</organism>
<sequence length="174" mass="19080">MEDNKQCKLQHPGSRLPQTCVQSCWDIITGQSGASTRVASVLKKPWAPSRIEDAPPAMAATTWLSKGIRDSSNRRVAVSLLWETSWMGDSICCVDEAGDERTQESRWALAAGGRTARGRASAPFRFGPGLQVLGYFRRLGAVLPQPPLLRPRAPDARRNPLTSHLPATHPHPHL</sequence>
<reference evidence="2" key="1">
    <citation type="journal article" date="2020" name="Stud. Mycol.">
        <title>101 Dothideomycetes genomes: a test case for predicting lifestyles and emergence of pathogens.</title>
        <authorList>
            <person name="Haridas S."/>
            <person name="Albert R."/>
            <person name="Binder M."/>
            <person name="Bloem J."/>
            <person name="Labutti K."/>
            <person name="Salamov A."/>
            <person name="Andreopoulos B."/>
            <person name="Baker S."/>
            <person name="Barry K."/>
            <person name="Bills G."/>
            <person name="Bluhm B."/>
            <person name="Cannon C."/>
            <person name="Castanera R."/>
            <person name="Culley D."/>
            <person name="Daum C."/>
            <person name="Ezra D."/>
            <person name="Gonzalez J."/>
            <person name="Henrissat B."/>
            <person name="Kuo A."/>
            <person name="Liang C."/>
            <person name="Lipzen A."/>
            <person name="Lutzoni F."/>
            <person name="Magnuson J."/>
            <person name="Mondo S."/>
            <person name="Nolan M."/>
            <person name="Ohm R."/>
            <person name="Pangilinan J."/>
            <person name="Park H.-J."/>
            <person name="Ramirez L."/>
            <person name="Alfaro M."/>
            <person name="Sun H."/>
            <person name="Tritt A."/>
            <person name="Yoshinaga Y."/>
            <person name="Zwiers L.-H."/>
            <person name="Turgeon B."/>
            <person name="Goodwin S."/>
            <person name="Spatafora J."/>
            <person name="Crous P."/>
            <person name="Grigoriev I."/>
        </authorList>
    </citation>
    <scope>NUCLEOTIDE SEQUENCE</scope>
    <source>
        <strain evidence="2">CBS 119925</strain>
    </source>
</reference>
<proteinExistence type="predicted"/>
<name>A0A6A6UWJ8_9PLEO</name>
<accession>A0A6A6UWJ8</accession>
<evidence type="ECO:0000256" key="1">
    <source>
        <dbReference type="SAM" id="MobiDB-lite"/>
    </source>
</evidence>
<dbReference type="AlphaFoldDB" id="A0A6A6UWJ8"/>
<keyword evidence="3" id="KW-1185">Reference proteome</keyword>
<evidence type="ECO:0000313" key="2">
    <source>
        <dbReference type="EMBL" id="KAF2742525.1"/>
    </source>
</evidence>
<protein>
    <submittedName>
        <fullName evidence="2">Uncharacterized protein</fullName>
    </submittedName>
</protein>
<feature type="region of interest" description="Disordered" evidence="1">
    <location>
        <begin position="147"/>
        <end position="174"/>
    </location>
</feature>